<accession>A0ABY7EM47</accession>
<reference evidence="11" key="1">
    <citation type="submission" date="2022-11" db="EMBL/GenBank/DDBJ databases">
        <title>Centuries of genome instability and evolution in soft-shell clam transmissible cancer (bioRxiv).</title>
        <authorList>
            <person name="Hart S.F.M."/>
            <person name="Yonemitsu M.A."/>
            <person name="Giersch R.M."/>
            <person name="Beal B.F."/>
            <person name="Arriagada G."/>
            <person name="Davis B.W."/>
            <person name="Ostrander E.A."/>
            <person name="Goff S.P."/>
            <person name="Metzger M.J."/>
        </authorList>
    </citation>
    <scope>NUCLEOTIDE SEQUENCE</scope>
    <source>
        <strain evidence="11">MELC-2E11</strain>
        <tissue evidence="11">Siphon/mantle</tissue>
    </source>
</reference>
<dbReference type="Gene3D" id="1.20.1070.10">
    <property type="entry name" value="Rhodopsin 7-helix transmembrane proteins"/>
    <property type="match status" value="1"/>
</dbReference>
<feature type="transmembrane region" description="Helical" evidence="9">
    <location>
        <begin position="256"/>
        <end position="283"/>
    </location>
</feature>
<feature type="transmembrane region" description="Helical" evidence="9">
    <location>
        <begin position="364"/>
        <end position="385"/>
    </location>
</feature>
<evidence type="ECO:0000256" key="8">
    <source>
        <dbReference type="RuleBase" id="RU000688"/>
    </source>
</evidence>
<name>A0ABY7EM47_MYAAR</name>
<dbReference type="CDD" id="cd00637">
    <property type="entry name" value="7tm_classA_rhodopsin-like"/>
    <property type="match status" value="1"/>
</dbReference>
<feature type="transmembrane region" description="Helical" evidence="9">
    <location>
        <begin position="83"/>
        <end position="108"/>
    </location>
</feature>
<dbReference type="InterPro" id="IPR017452">
    <property type="entry name" value="GPCR_Rhodpsn_7TM"/>
</dbReference>
<evidence type="ECO:0000256" key="9">
    <source>
        <dbReference type="SAM" id="Phobius"/>
    </source>
</evidence>
<proteinExistence type="inferred from homology"/>
<dbReference type="InterPro" id="IPR000276">
    <property type="entry name" value="GPCR_Rhodpsn"/>
</dbReference>
<evidence type="ECO:0000256" key="3">
    <source>
        <dbReference type="ARBA" id="ARBA00022989"/>
    </source>
</evidence>
<organism evidence="11 12">
    <name type="scientific">Mya arenaria</name>
    <name type="common">Soft-shell clam</name>
    <dbReference type="NCBI Taxonomy" id="6604"/>
    <lineage>
        <taxon>Eukaryota</taxon>
        <taxon>Metazoa</taxon>
        <taxon>Spiralia</taxon>
        <taxon>Lophotrochozoa</taxon>
        <taxon>Mollusca</taxon>
        <taxon>Bivalvia</taxon>
        <taxon>Autobranchia</taxon>
        <taxon>Heteroconchia</taxon>
        <taxon>Euheterodonta</taxon>
        <taxon>Imparidentia</taxon>
        <taxon>Neoheterodontei</taxon>
        <taxon>Myida</taxon>
        <taxon>Myoidea</taxon>
        <taxon>Myidae</taxon>
        <taxon>Mya</taxon>
    </lineage>
</organism>
<evidence type="ECO:0000256" key="2">
    <source>
        <dbReference type="ARBA" id="ARBA00022692"/>
    </source>
</evidence>
<dbReference type="PROSITE" id="PS50262">
    <property type="entry name" value="G_PROTEIN_RECEP_F1_2"/>
    <property type="match status" value="1"/>
</dbReference>
<feature type="transmembrane region" description="Helical" evidence="9">
    <location>
        <begin position="120"/>
        <end position="141"/>
    </location>
</feature>
<keyword evidence="12" id="KW-1185">Reference proteome</keyword>
<dbReference type="Proteomes" id="UP001164746">
    <property type="component" value="Chromosome 7"/>
</dbReference>
<feature type="domain" description="G-protein coupled receptors family 1 profile" evidence="10">
    <location>
        <begin position="101"/>
        <end position="425"/>
    </location>
</feature>
<comment type="similarity">
    <text evidence="8">Belongs to the G-protein coupled receptor 1 family.</text>
</comment>
<feature type="non-terminal residue" evidence="11">
    <location>
        <position position="452"/>
    </location>
</feature>
<dbReference type="Pfam" id="PF00001">
    <property type="entry name" value="7tm_1"/>
    <property type="match status" value="1"/>
</dbReference>
<keyword evidence="6 8" id="KW-0675">Receptor</keyword>
<evidence type="ECO:0000313" key="11">
    <source>
        <dbReference type="EMBL" id="WAR10082.1"/>
    </source>
</evidence>
<dbReference type="EMBL" id="CP111018">
    <property type="protein sequence ID" value="WAR10082.1"/>
    <property type="molecule type" value="Genomic_DNA"/>
</dbReference>
<dbReference type="PROSITE" id="PS00237">
    <property type="entry name" value="G_PROTEIN_RECEP_F1_1"/>
    <property type="match status" value="1"/>
</dbReference>
<evidence type="ECO:0000256" key="7">
    <source>
        <dbReference type="ARBA" id="ARBA00023224"/>
    </source>
</evidence>
<sequence length="452" mass="51057">EKVRKTTTPNDIGYLSSPTRNISTFGYKLEQQPIMKPPDIWDAYSLPGNQSALLMAQFNTVVNATMISSEEVIKQMNASQFHILLPSLVLVCVLLVLGIPGNLIAVLVYAMKMKRSTAGYFIMTLAISDLINCVVSLPVEIALIADFWTFDYPLLCKFSRYMSAAMNNTSSFILAAIAVERFRSICLPLRPKCSNLRAKVACAVIVLCAICSAIPMIICYGTFTHNQTVNDLNITIQLKTCLVDDAVVNTGYPLFILIYFFVGHLTVFMILGVLYSCIAYRLIKGIEFSDNKNGLLQRQGSAYSMTSYTAHFTTKTTRQLSLESDAGNSLRPKCQLVRTQSTNSNFEMNMTRRHGGQAFRTRRLTCMLFLVASVFEISFIPYLVIVSIRNHHPDYFSQLPLFGQMVYQFFLRFYLINCAVNPIIYCFYNQNFRHGVKRLFRSIRDTLQGSDS</sequence>
<dbReference type="PANTHER" id="PTHR24238">
    <property type="entry name" value="G-PROTEIN COUPLED RECEPTOR"/>
    <property type="match status" value="1"/>
</dbReference>
<dbReference type="PRINTS" id="PR00237">
    <property type="entry name" value="GPCRRHODOPSN"/>
</dbReference>
<evidence type="ECO:0000256" key="4">
    <source>
        <dbReference type="ARBA" id="ARBA00023040"/>
    </source>
</evidence>
<protein>
    <submittedName>
        <fullName evidence="11">CCKAR-like protein</fullName>
    </submittedName>
</protein>
<keyword evidence="4 8" id="KW-0297">G-protein coupled receptor</keyword>
<keyword evidence="3 9" id="KW-1133">Transmembrane helix</keyword>
<feature type="transmembrane region" description="Helical" evidence="9">
    <location>
        <begin position="405"/>
        <end position="428"/>
    </location>
</feature>
<dbReference type="PANTHER" id="PTHR24238:SF47">
    <property type="entry name" value="ECDYSTEROIDS_DOPAMINE RECEPTOR-RELATED"/>
    <property type="match status" value="1"/>
</dbReference>
<comment type="subcellular location">
    <subcellularLocation>
        <location evidence="1">Membrane</location>
        <topology evidence="1">Multi-pass membrane protein</topology>
    </subcellularLocation>
</comment>
<evidence type="ECO:0000259" key="10">
    <source>
        <dbReference type="PROSITE" id="PS50262"/>
    </source>
</evidence>
<keyword evidence="2 8" id="KW-0812">Transmembrane</keyword>
<evidence type="ECO:0000313" key="12">
    <source>
        <dbReference type="Proteomes" id="UP001164746"/>
    </source>
</evidence>
<keyword evidence="5 9" id="KW-0472">Membrane</keyword>
<evidence type="ECO:0000256" key="5">
    <source>
        <dbReference type="ARBA" id="ARBA00023136"/>
    </source>
</evidence>
<gene>
    <name evidence="11" type="ORF">MAR_035158</name>
</gene>
<dbReference type="SUPFAM" id="SSF81321">
    <property type="entry name" value="Family A G protein-coupled receptor-like"/>
    <property type="match status" value="1"/>
</dbReference>
<keyword evidence="7 8" id="KW-0807">Transducer</keyword>
<evidence type="ECO:0000256" key="6">
    <source>
        <dbReference type="ARBA" id="ARBA00023170"/>
    </source>
</evidence>
<evidence type="ECO:0000256" key="1">
    <source>
        <dbReference type="ARBA" id="ARBA00004141"/>
    </source>
</evidence>
<feature type="transmembrane region" description="Helical" evidence="9">
    <location>
        <begin position="200"/>
        <end position="223"/>
    </location>
</feature>